<keyword evidence="5" id="KW-1185">Reference proteome</keyword>
<comment type="caution">
    <text evidence="4">The sequence shown here is derived from an EMBL/GenBank/DDBJ whole genome shotgun (WGS) entry which is preliminary data.</text>
</comment>
<evidence type="ECO:0000256" key="1">
    <source>
        <dbReference type="ARBA" id="ARBA00007613"/>
    </source>
</evidence>
<dbReference type="AlphaFoldDB" id="E7RV28"/>
<dbReference type="RefSeq" id="WP_005672566.1">
    <property type="nucleotide sequence ID" value="NZ_CP146288.1"/>
</dbReference>
<keyword evidence="2 4" id="KW-0449">Lipoprotein</keyword>
<evidence type="ECO:0000313" key="5">
    <source>
        <dbReference type="Proteomes" id="UP000011021"/>
    </source>
</evidence>
<dbReference type="Gene3D" id="1.20.1600.10">
    <property type="entry name" value="Outer membrane efflux proteins (OEP)"/>
    <property type="match status" value="1"/>
</dbReference>
<dbReference type="InterPro" id="IPR003423">
    <property type="entry name" value="OMP_efflux"/>
</dbReference>
<gene>
    <name evidence="4" type="ORF">HMPREF0551_0540</name>
</gene>
<evidence type="ECO:0000256" key="3">
    <source>
        <dbReference type="SAM" id="MobiDB-lite"/>
    </source>
</evidence>
<dbReference type="Proteomes" id="UP000011021">
    <property type="component" value="Unassembled WGS sequence"/>
</dbReference>
<dbReference type="Pfam" id="PF02321">
    <property type="entry name" value="OEP"/>
    <property type="match status" value="2"/>
</dbReference>
<dbReference type="NCBIfam" id="TIGR01845">
    <property type="entry name" value="outer_NodT"/>
    <property type="match status" value="1"/>
</dbReference>
<dbReference type="PANTHER" id="PTHR30203:SF32">
    <property type="entry name" value="CATION EFFLUX SYSTEM PROTEIN CUSC"/>
    <property type="match status" value="1"/>
</dbReference>
<dbReference type="eggNOG" id="COG1538">
    <property type="taxonomic scope" value="Bacteria"/>
</dbReference>
<dbReference type="PROSITE" id="PS51257">
    <property type="entry name" value="PROKAR_LIPOPROTEIN"/>
    <property type="match status" value="1"/>
</dbReference>
<name>E7RV28_9BURK</name>
<dbReference type="GO" id="GO:0005886">
    <property type="term" value="C:plasma membrane"/>
    <property type="evidence" value="ECO:0007669"/>
    <property type="project" value="UniProtKB-SubCell"/>
</dbReference>
<proteinExistence type="inferred from homology"/>
<comment type="similarity">
    <text evidence="1 2">Belongs to the outer membrane factor (OMF) (TC 1.B.17) family.</text>
</comment>
<organism evidence="4 5">
    <name type="scientific">Lautropia mirabilis ATCC 51599</name>
    <dbReference type="NCBI Taxonomy" id="887898"/>
    <lineage>
        <taxon>Bacteria</taxon>
        <taxon>Pseudomonadati</taxon>
        <taxon>Pseudomonadota</taxon>
        <taxon>Betaproteobacteria</taxon>
        <taxon>Burkholderiales</taxon>
        <taxon>Burkholderiaceae</taxon>
        <taxon>Lautropia</taxon>
    </lineage>
</organism>
<feature type="compositionally biased region" description="Low complexity" evidence="3">
    <location>
        <begin position="45"/>
        <end position="60"/>
    </location>
</feature>
<comment type="subcellular location">
    <subcellularLocation>
        <location evidence="2">Cell membrane</location>
        <topology evidence="2">Lipid-anchor</topology>
    </subcellularLocation>
</comment>
<protein>
    <submittedName>
        <fullName evidence="4">Efflux transporter, outer membrane factor lipoprotein, NodT family</fullName>
    </submittedName>
</protein>
<keyword evidence="2" id="KW-0812">Transmembrane</keyword>
<reference evidence="4 5" key="1">
    <citation type="submission" date="2010-12" db="EMBL/GenBank/DDBJ databases">
        <authorList>
            <person name="Muzny D."/>
            <person name="Qin X."/>
            <person name="Deng J."/>
            <person name="Jiang H."/>
            <person name="Liu Y."/>
            <person name="Qu J."/>
            <person name="Song X.-Z."/>
            <person name="Zhang L."/>
            <person name="Thornton R."/>
            <person name="Coyle M."/>
            <person name="Francisco L."/>
            <person name="Jackson L."/>
            <person name="Javaid M."/>
            <person name="Korchina V."/>
            <person name="Kovar C."/>
            <person name="Mata R."/>
            <person name="Mathew T."/>
            <person name="Ngo R."/>
            <person name="Nguyen L."/>
            <person name="Nguyen N."/>
            <person name="Okwuonu G."/>
            <person name="Ongeri F."/>
            <person name="Pham C."/>
            <person name="Simmons D."/>
            <person name="Wilczek-Boney K."/>
            <person name="Hale W."/>
            <person name="Jakkamsetti A."/>
            <person name="Pham P."/>
            <person name="Ruth R."/>
            <person name="San Lucas F."/>
            <person name="Warren J."/>
            <person name="Zhang J."/>
            <person name="Zhao Z."/>
            <person name="Zhou C."/>
            <person name="Zhu D."/>
            <person name="Lee S."/>
            <person name="Bess C."/>
            <person name="Blankenburg K."/>
            <person name="Forbes L."/>
            <person name="Fu Q."/>
            <person name="Gubbala S."/>
            <person name="Hirani K."/>
            <person name="Jayaseelan J.C."/>
            <person name="Lara F."/>
            <person name="Munidasa M."/>
            <person name="Palculict T."/>
            <person name="Patil S."/>
            <person name="Pu L.-L."/>
            <person name="Saada N."/>
            <person name="Tang L."/>
            <person name="Weissenberger G."/>
            <person name="Zhu Y."/>
            <person name="Hemphill L."/>
            <person name="Shang Y."/>
            <person name="Youmans B."/>
            <person name="Ayvaz T."/>
            <person name="Ross M."/>
            <person name="Santibanez J."/>
            <person name="Aqrawi P."/>
            <person name="Gross S."/>
            <person name="Joshi V."/>
            <person name="Fowler G."/>
            <person name="Nazareth L."/>
            <person name="Reid J."/>
            <person name="Worley K."/>
            <person name="Petrosino J."/>
            <person name="Highlander S."/>
            <person name="Gibbs R."/>
        </authorList>
    </citation>
    <scope>NUCLEOTIDE SEQUENCE [LARGE SCALE GENOMIC DNA]</scope>
    <source>
        <strain evidence="4 5">ATCC 51599</strain>
    </source>
</reference>
<feature type="chain" id="PRO_5001438307" evidence="2">
    <location>
        <begin position="22"/>
        <end position="478"/>
    </location>
</feature>
<dbReference type="STRING" id="887898.HMPREF0551_0540"/>
<sequence length="478" mass="51993">MPARLSVLTALLVLAGCGSLAPLPKNPDAPVPDQFAHAQPHDAAARPSASQDAAGNPVTTAAAQPVAADIGWKEFFVNPALQQLIQIALDNNRDLRLAALNVERTQALYRIQRADRLPSVNGSFGLQRQPSVLTGEQTSNYSIGLGITAFELDFFGRVKDLTRAALSSYMATEEAQRTAQIALVAGVANAYLGLQSLDEQLALTRATLKTREDSQQLTQLQYRNGAASELDAKQADSLVYTARATLATLQRQRDVAYDALAVLLGQQPPAELITADTHGDRVELQELPAGIPSETLMRRPDIRQAELKLRAAEANIGAARAAFFPRISLTATAGFGSRQLDDLFDHGKFIWTLNPNAVLPIFDYGRNRANLDVSKVDQKIAIASYEKAIQTAFQEVSDALANRRGLVEQLDAQQGLVRTEGERLELANLRYKNGVASYFDVLDAQRSHFAAQQALITARTAQRQNLVELYKVLGGGWK</sequence>
<dbReference type="SUPFAM" id="SSF56954">
    <property type="entry name" value="Outer membrane efflux proteins (OEP)"/>
    <property type="match status" value="1"/>
</dbReference>
<evidence type="ECO:0000313" key="4">
    <source>
        <dbReference type="EMBL" id="EFV95632.1"/>
    </source>
</evidence>
<evidence type="ECO:0000256" key="2">
    <source>
        <dbReference type="RuleBase" id="RU362097"/>
    </source>
</evidence>
<dbReference type="EMBL" id="AEQP01000002">
    <property type="protein sequence ID" value="EFV95632.1"/>
    <property type="molecule type" value="Genomic_DNA"/>
</dbReference>
<dbReference type="HOGENOM" id="CLU_012817_13_3_4"/>
<keyword evidence="2" id="KW-0472">Membrane</keyword>
<dbReference type="Gene3D" id="2.20.200.10">
    <property type="entry name" value="Outer membrane efflux proteins (OEP)"/>
    <property type="match status" value="1"/>
</dbReference>
<keyword evidence="2" id="KW-1134">Transmembrane beta strand</keyword>
<keyword evidence="2" id="KW-0564">Palmitate</keyword>
<feature type="signal peptide" evidence="2">
    <location>
        <begin position="1"/>
        <end position="21"/>
    </location>
</feature>
<feature type="region of interest" description="Disordered" evidence="3">
    <location>
        <begin position="28"/>
        <end position="60"/>
    </location>
</feature>
<dbReference type="InterPro" id="IPR010131">
    <property type="entry name" value="MdtP/NodT-like"/>
</dbReference>
<dbReference type="GO" id="GO:0015562">
    <property type="term" value="F:efflux transmembrane transporter activity"/>
    <property type="evidence" value="ECO:0007669"/>
    <property type="project" value="InterPro"/>
</dbReference>
<keyword evidence="2" id="KW-0732">Signal</keyword>
<accession>E7RV28</accession>
<dbReference type="PANTHER" id="PTHR30203">
    <property type="entry name" value="OUTER MEMBRANE CATION EFFLUX PROTEIN"/>
    <property type="match status" value="1"/>
</dbReference>